<feature type="region of interest" description="Disordered" evidence="1">
    <location>
        <begin position="93"/>
        <end position="126"/>
    </location>
</feature>
<dbReference type="OrthoDB" id="6155112at2759"/>
<dbReference type="OMA" id="IYHRKSG"/>
<evidence type="ECO:0000313" key="3">
    <source>
        <dbReference type="Proteomes" id="UP000007110"/>
    </source>
</evidence>
<dbReference type="RefSeq" id="XP_011682455.2">
    <property type="nucleotide sequence ID" value="XM_011684153.2"/>
</dbReference>
<dbReference type="PANTHER" id="PTHR31751:SF7">
    <property type="entry name" value="THAP-TYPE DOMAIN-CONTAINING PROTEIN"/>
    <property type="match status" value="1"/>
</dbReference>
<accession>A0A7M7HN39</accession>
<keyword evidence="3" id="KW-1185">Reference proteome</keyword>
<organism evidence="2 3">
    <name type="scientific">Strongylocentrotus purpuratus</name>
    <name type="common">Purple sea urchin</name>
    <dbReference type="NCBI Taxonomy" id="7668"/>
    <lineage>
        <taxon>Eukaryota</taxon>
        <taxon>Metazoa</taxon>
        <taxon>Echinodermata</taxon>
        <taxon>Eleutherozoa</taxon>
        <taxon>Echinozoa</taxon>
        <taxon>Echinoidea</taxon>
        <taxon>Euechinoidea</taxon>
        <taxon>Echinacea</taxon>
        <taxon>Camarodonta</taxon>
        <taxon>Echinidea</taxon>
        <taxon>Strongylocentrotidae</taxon>
        <taxon>Strongylocentrotus</taxon>
    </lineage>
</organism>
<reference evidence="3" key="1">
    <citation type="submission" date="2015-02" db="EMBL/GenBank/DDBJ databases">
        <title>Genome sequencing for Strongylocentrotus purpuratus.</title>
        <authorList>
            <person name="Murali S."/>
            <person name="Liu Y."/>
            <person name="Vee V."/>
            <person name="English A."/>
            <person name="Wang M."/>
            <person name="Skinner E."/>
            <person name="Han Y."/>
            <person name="Muzny D.M."/>
            <person name="Worley K.C."/>
            <person name="Gibbs R.A."/>
        </authorList>
    </citation>
    <scope>NUCLEOTIDE SEQUENCE</scope>
</reference>
<dbReference type="GeneID" id="105446831"/>
<feature type="compositionally biased region" description="Polar residues" evidence="1">
    <location>
        <begin position="105"/>
        <end position="126"/>
    </location>
</feature>
<feature type="region of interest" description="Disordered" evidence="1">
    <location>
        <begin position="1"/>
        <end position="27"/>
    </location>
</feature>
<protein>
    <submittedName>
        <fullName evidence="2">Uncharacterized protein</fullName>
    </submittedName>
</protein>
<dbReference type="InParanoid" id="A0A7M7HN39"/>
<dbReference type="Proteomes" id="UP000007110">
    <property type="component" value="Unassembled WGS sequence"/>
</dbReference>
<sequence length="707" mass="80201">MEDMDRRKARRKETRAAYETRRGSRSRLSLSTKVHGMFRETMSSAGTDQNDSFLELLLQTYQEHSENCSTSSVRNTGDRRCPLVASTPVKTVTGQVDSGSDVPSLPSSVGSIHTTRSSSHNTEDSVASETNKFDISVSFVEKGDYIYPKEPIVDVENDSDFEDPEATLSLQIGEDCRGLEAVGPENDVLGEVTDGQGDMTSEFTRSGLHKKIGAEEGEEMELYIISKERLVDLATKAKSRCQRCGSSVQVAVRHANGSAAHVDWVCPDGHTTPSWCSQETINGSHIGDIKQASAILLSGNNFQKIKMMSQFMRLHCINKTTFYQLQKKYLCTCVEKYWEGVQRETLAKHSGTPVVLCGDGRNDSPGFCAQYLTYTLMEHDTKDVFNVHFVDKREVDMKSPVMEAKAFKESLHQLEEKGVHIQEIVTDAHTSIAKHMREKRPDITHSWDVWHGAKNLGKKLSKVSARAATRRLVFWIRHVVLHFWYCAKECGRDTRALKAKWHGLTHHVTNKHTWISGMGQSNTCDHGELENPDREEWLSPGDNAHKALVEVAYERKFINNMRYFSNFRHTGTLESLHNHILMYASKRYSFEYPAYRARNLLAVIDYMAHKDRPVTTDDQGKQKHVAVWSKHAKNYVARPVMVPKTYSYIPVLMRDILARRERDEMPLFAKTGLMPGDPRAIRPRLAPFPPPSIEEILGRRHTRLDGN</sequence>
<evidence type="ECO:0000313" key="2">
    <source>
        <dbReference type="EnsemblMetazoa" id="XP_011682455"/>
    </source>
</evidence>
<dbReference type="EnsemblMetazoa" id="XM_011684153">
    <property type="protein sequence ID" value="XP_011682455"/>
    <property type="gene ID" value="LOC105446831"/>
</dbReference>
<evidence type="ECO:0000256" key="1">
    <source>
        <dbReference type="SAM" id="MobiDB-lite"/>
    </source>
</evidence>
<dbReference type="KEGG" id="spu:105446831"/>
<proteinExistence type="predicted"/>
<name>A0A7M7HN39_STRPU</name>
<reference evidence="2" key="2">
    <citation type="submission" date="2021-01" db="UniProtKB">
        <authorList>
            <consortium name="EnsemblMetazoa"/>
        </authorList>
    </citation>
    <scope>IDENTIFICATION</scope>
</reference>
<dbReference type="AlphaFoldDB" id="A0A7M7HN39"/>
<dbReference type="PANTHER" id="PTHR31751">
    <property type="entry name" value="SI:CH211-108C17.2-RELATED-RELATED"/>
    <property type="match status" value="1"/>
</dbReference>